<keyword evidence="3" id="KW-1185">Reference proteome</keyword>
<dbReference type="EMBL" id="CADIJS010000004">
    <property type="protein sequence ID" value="CAB3724756.1"/>
    <property type="molecule type" value="Genomic_DNA"/>
</dbReference>
<keyword evidence="2" id="KW-0456">Lyase</keyword>
<dbReference type="SUPFAM" id="SSF51735">
    <property type="entry name" value="NAD(P)-binding Rossmann-fold domains"/>
    <property type="match status" value="1"/>
</dbReference>
<protein>
    <submittedName>
        <fullName evidence="2">CDP-glucose 4,6-dehydratase</fullName>
        <ecNumber evidence="2">4.2.1.45</ecNumber>
    </submittedName>
</protein>
<dbReference type="Gene3D" id="3.40.50.720">
    <property type="entry name" value="NAD(P)-binding Rossmann-like Domain"/>
    <property type="match status" value="1"/>
</dbReference>
<dbReference type="EC" id="4.2.1.45" evidence="2"/>
<dbReference type="NCBIfam" id="TIGR02622">
    <property type="entry name" value="CDP_4_6_dhtase"/>
    <property type="match status" value="1"/>
</dbReference>
<gene>
    <name evidence="2" type="primary">rfbG</name>
    <name evidence="2" type="ORF">LMG1873_04256</name>
</gene>
<reference evidence="2 3" key="1">
    <citation type="submission" date="2020-04" db="EMBL/GenBank/DDBJ databases">
        <authorList>
            <person name="De Canck E."/>
        </authorList>
    </citation>
    <scope>NUCLEOTIDE SEQUENCE [LARGE SCALE GENOMIC DNA]</scope>
    <source>
        <strain evidence="2 3">LMG 1873</strain>
    </source>
</reference>
<dbReference type="GO" id="GO:0047733">
    <property type="term" value="F:CDP-glucose 4,6-dehydratase activity"/>
    <property type="evidence" value="ECO:0007669"/>
    <property type="project" value="UniProtKB-EC"/>
</dbReference>
<dbReference type="Pfam" id="PF16363">
    <property type="entry name" value="GDP_Man_Dehyd"/>
    <property type="match status" value="1"/>
</dbReference>
<sequence length="364" mass="39918">MENVGIRQFEGAYAGVRAVVTGHTGFKGSWLAAWLGSLGARVTGLSLPPSMEPNHWDLLAQDIDDVRGDVRDAGQVAAAFARTQPEIVFHLAAQTLVRESYSDPLNSWSTNVMGTANVLQACRLTPSVRAVVVVTTDKVYANREWHWGYRENDALGGHDPYSASKAACEILVDSYRKSFWGRDKPVLVASARAGNVIGGGDWAADRLVPDLVRAVYEHRTLEIRSPAATRPWQHVLDCLSGYLMLGQKLLAGDSTYADSWNFGPVAEDNRTVAQLLGLLNQHWSDLAWTATPSAGPHEAGLLLLDCAKARQVLGWRPVLQLDDALAMTANWYRHHHRTGQTLSLAQLRQYVEKAAQTGSRWASA</sequence>
<evidence type="ECO:0000313" key="2">
    <source>
        <dbReference type="EMBL" id="CAB3724756.1"/>
    </source>
</evidence>
<name>A0ABM8L1T0_9BURK</name>
<dbReference type="InterPro" id="IPR016040">
    <property type="entry name" value="NAD(P)-bd_dom"/>
</dbReference>
<dbReference type="InterPro" id="IPR013445">
    <property type="entry name" value="CDP_4_6_deHydtase"/>
</dbReference>
<dbReference type="InterPro" id="IPR036291">
    <property type="entry name" value="NAD(P)-bd_dom_sf"/>
</dbReference>
<evidence type="ECO:0000313" key="3">
    <source>
        <dbReference type="Proteomes" id="UP000494116"/>
    </source>
</evidence>
<dbReference type="Gene3D" id="3.90.25.10">
    <property type="entry name" value="UDP-galactose 4-epimerase, domain 1"/>
    <property type="match status" value="1"/>
</dbReference>
<organism evidence="2 3">
    <name type="scientific">Achromobacter piechaudii</name>
    <dbReference type="NCBI Taxonomy" id="72556"/>
    <lineage>
        <taxon>Bacteria</taxon>
        <taxon>Pseudomonadati</taxon>
        <taxon>Pseudomonadota</taxon>
        <taxon>Betaproteobacteria</taxon>
        <taxon>Burkholderiales</taxon>
        <taxon>Alcaligenaceae</taxon>
        <taxon>Achromobacter</taxon>
    </lineage>
</organism>
<comment type="caution">
    <text evidence="2">The sequence shown here is derived from an EMBL/GenBank/DDBJ whole genome shotgun (WGS) entry which is preliminary data.</text>
</comment>
<evidence type="ECO:0000259" key="1">
    <source>
        <dbReference type="Pfam" id="PF16363"/>
    </source>
</evidence>
<proteinExistence type="predicted"/>
<accession>A0ABM8L1T0</accession>
<dbReference type="PANTHER" id="PTHR43000">
    <property type="entry name" value="DTDP-D-GLUCOSE 4,6-DEHYDRATASE-RELATED"/>
    <property type="match status" value="1"/>
</dbReference>
<feature type="domain" description="NAD(P)-binding" evidence="1">
    <location>
        <begin position="20"/>
        <end position="327"/>
    </location>
</feature>
<dbReference type="Proteomes" id="UP000494116">
    <property type="component" value="Unassembled WGS sequence"/>
</dbReference>